<accession>A0A172Y750</accession>
<dbReference type="AlphaFoldDB" id="A0A172Y750"/>
<dbReference type="Gene3D" id="3.90.226.10">
    <property type="entry name" value="2-enoyl-CoA Hydratase, Chain A, domain 1"/>
    <property type="match status" value="1"/>
</dbReference>
<reference evidence="1 2" key="1">
    <citation type="journal article" date="2014" name="Genome Announc.">
        <title>Genome Sequence of a Promising Hydrogen-Producing Facultative Anaerobic Bacterium, Brevundimonas naejangsanensis Strain B1.</title>
        <authorList>
            <person name="Su H."/>
            <person name="Zhang T."/>
            <person name="Bao M."/>
            <person name="Jiang Y."/>
            <person name="Wang Y."/>
            <person name="Tan T."/>
        </authorList>
    </citation>
    <scope>NUCLEOTIDE SEQUENCE [LARGE SCALE GENOMIC DNA]</scope>
    <source>
        <strain evidence="1 2">B1</strain>
    </source>
</reference>
<gene>
    <name evidence="1" type="ORF">DA69_09080</name>
</gene>
<dbReference type="KEGG" id="bne:DA69_09080"/>
<dbReference type="EMBL" id="CP015614">
    <property type="protein sequence ID" value="ANF54885.1"/>
    <property type="molecule type" value="Genomic_DNA"/>
</dbReference>
<proteinExistence type="predicted"/>
<name>A0A172Y750_9CAUL</name>
<dbReference type="Proteomes" id="UP000077603">
    <property type="component" value="Chromosome"/>
</dbReference>
<sequence>MVLAAFSAATASPLAAQTAASDGRDTLDKEAWLQDISQFRREVIERDAAFSEEARSKALRRLDALESRLPSLSDAEIAAEMARSAALAENAHTRLDPLRNRGVWRRYPIRLWKFSDGWRVIAARPDHAALLGAKVIAVGDVPVNEAEAALTPLFAGNKGWSAYMASYSLTAAEALFATGLAGSDRMVIEVITSTGPRTVSLTAEPSERRGRPEENWWYLAAGDARLSGWVHAAHIAPLVLQNHQLGYAHADCAGSVSYIRLNRTADQPGRPSLQAWGEALLDRLKQAPPDRLIVDLRFNTGGDLSKALPFIAGLIDSDPGRRGALTVLINGQTFSAGITQAAWLRQYSTATFVGEPVGDDMTFWAEGDNVVLARSGLTARYSTGGHHYLATPQPPPSMHERLFFTLQAPDLGPDKIIAWSWDDFAAGRDATLEAVAPGLSCGPLA</sequence>
<organism evidence="1 2">
    <name type="scientific">Brevundimonas naejangsanensis</name>
    <dbReference type="NCBI Taxonomy" id="588932"/>
    <lineage>
        <taxon>Bacteria</taxon>
        <taxon>Pseudomonadati</taxon>
        <taxon>Pseudomonadota</taxon>
        <taxon>Alphaproteobacteria</taxon>
        <taxon>Caulobacterales</taxon>
        <taxon>Caulobacteraceae</taxon>
        <taxon>Brevundimonas</taxon>
    </lineage>
</organism>
<evidence type="ECO:0000313" key="2">
    <source>
        <dbReference type="Proteomes" id="UP000077603"/>
    </source>
</evidence>
<protein>
    <submittedName>
        <fullName evidence="1">Uncharacterized protein</fullName>
    </submittedName>
</protein>
<dbReference type="SUPFAM" id="SSF52096">
    <property type="entry name" value="ClpP/crotonase"/>
    <property type="match status" value="1"/>
</dbReference>
<dbReference type="InterPro" id="IPR029045">
    <property type="entry name" value="ClpP/crotonase-like_dom_sf"/>
</dbReference>
<evidence type="ECO:0000313" key="1">
    <source>
        <dbReference type="EMBL" id="ANF54885.1"/>
    </source>
</evidence>
<keyword evidence="2" id="KW-1185">Reference proteome</keyword>